<sequence>MDSPHDVGVIIEEINEEEVQGEKAEADPIVPEDEANGNNIAEKEAEEEVNDLWNGEAMPNMYNDEYNIEEMYNPIDPFGLKAERELGGKRKQWMGEAACNISKFSNMETGHNNYSDNLYPNVCVDADNISLCGRGVIRSTLQREFSYFAAA</sequence>
<protein>
    <submittedName>
        <fullName evidence="2">Uncharacterized protein</fullName>
    </submittedName>
</protein>
<accession>A0A8S9MWB4</accession>
<evidence type="ECO:0000256" key="1">
    <source>
        <dbReference type="SAM" id="MobiDB-lite"/>
    </source>
</evidence>
<dbReference type="EMBL" id="QGKX02002183">
    <property type="protein sequence ID" value="KAF3485692.1"/>
    <property type="molecule type" value="Genomic_DNA"/>
</dbReference>
<feature type="region of interest" description="Disordered" evidence="1">
    <location>
        <begin position="18"/>
        <end position="42"/>
    </location>
</feature>
<proteinExistence type="predicted"/>
<evidence type="ECO:0000313" key="2">
    <source>
        <dbReference type="EMBL" id="KAF3485692.1"/>
    </source>
</evidence>
<comment type="caution">
    <text evidence="2">The sequence shown here is derived from an EMBL/GenBank/DDBJ whole genome shotgun (WGS) entry which is preliminary data.</text>
</comment>
<reference evidence="2" key="1">
    <citation type="submission" date="2019-12" db="EMBL/GenBank/DDBJ databases">
        <title>Genome sequencing and annotation of Brassica cretica.</title>
        <authorList>
            <person name="Studholme D.J."/>
            <person name="Sarris P."/>
        </authorList>
    </citation>
    <scope>NUCLEOTIDE SEQUENCE</scope>
    <source>
        <strain evidence="2">PFS-109/04</strain>
        <tissue evidence="2">Leaf</tissue>
    </source>
</reference>
<evidence type="ECO:0000313" key="3">
    <source>
        <dbReference type="Proteomes" id="UP000712600"/>
    </source>
</evidence>
<organism evidence="2 3">
    <name type="scientific">Brassica cretica</name>
    <name type="common">Mustard</name>
    <dbReference type="NCBI Taxonomy" id="69181"/>
    <lineage>
        <taxon>Eukaryota</taxon>
        <taxon>Viridiplantae</taxon>
        <taxon>Streptophyta</taxon>
        <taxon>Embryophyta</taxon>
        <taxon>Tracheophyta</taxon>
        <taxon>Spermatophyta</taxon>
        <taxon>Magnoliopsida</taxon>
        <taxon>eudicotyledons</taxon>
        <taxon>Gunneridae</taxon>
        <taxon>Pentapetalae</taxon>
        <taxon>rosids</taxon>
        <taxon>malvids</taxon>
        <taxon>Brassicales</taxon>
        <taxon>Brassicaceae</taxon>
        <taxon>Brassiceae</taxon>
        <taxon>Brassica</taxon>
    </lineage>
</organism>
<gene>
    <name evidence="2" type="ORF">F2Q69_00053651</name>
</gene>
<dbReference type="AlphaFoldDB" id="A0A8S9MWB4"/>
<dbReference type="Proteomes" id="UP000712600">
    <property type="component" value="Unassembled WGS sequence"/>
</dbReference>
<name>A0A8S9MWB4_BRACR</name>